<protein>
    <submittedName>
        <fullName evidence="1">Uncharacterized protein</fullName>
    </submittedName>
</protein>
<dbReference type="AlphaFoldDB" id="A0A5E4B6D2"/>
<name>A0A5E4B6D2_MARMO</name>
<evidence type="ECO:0000313" key="1">
    <source>
        <dbReference type="EMBL" id="VTJ65277.1"/>
    </source>
</evidence>
<evidence type="ECO:0000313" key="2">
    <source>
        <dbReference type="Proteomes" id="UP000335636"/>
    </source>
</evidence>
<feature type="non-terminal residue" evidence="1">
    <location>
        <position position="74"/>
    </location>
</feature>
<accession>A0A5E4B6D2</accession>
<reference evidence="1" key="1">
    <citation type="submission" date="2019-04" db="EMBL/GenBank/DDBJ databases">
        <authorList>
            <person name="Alioto T."/>
            <person name="Alioto T."/>
        </authorList>
    </citation>
    <scope>NUCLEOTIDE SEQUENCE [LARGE SCALE GENOMIC DNA]</scope>
</reference>
<comment type="caution">
    <text evidence="1">The sequence shown here is derived from an EMBL/GenBank/DDBJ whole genome shotgun (WGS) entry which is preliminary data.</text>
</comment>
<keyword evidence="2" id="KW-1185">Reference proteome</keyword>
<proteinExistence type="predicted"/>
<gene>
    <name evidence="1" type="ORF">MONAX_5E031447</name>
</gene>
<dbReference type="EMBL" id="CABDUW010000301">
    <property type="protein sequence ID" value="VTJ65277.1"/>
    <property type="molecule type" value="Genomic_DNA"/>
</dbReference>
<dbReference type="Proteomes" id="UP000335636">
    <property type="component" value="Unassembled WGS sequence"/>
</dbReference>
<organism evidence="1 2">
    <name type="scientific">Marmota monax</name>
    <name type="common">Woodchuck</name>
    <dbReference type="NCBI Taxonomy" id="9995"/>
    <lineage>
        <taxon>Eukaryota</taxon>
        <taxon>Metazoa</taxon>
        <taxon>Chordata</taxon>
        <taxon>Craniata</taxon>
        <taxon>Vertebrata</taxon>
        <taxon>Euteleostomi</taxon>
        <taxon>Mammalia</taxon>
        <taxon>Eutheria</taxon>
        <taxon>Euarchontoglires</taxon>
        <taxon>Glires</taxon>
        <taxon>Rodentia</taxon>
        <taxon>Sciuromorpha</taxon>
        <taxon>Sciuridae</taxon>
        <taxon>Xerinae</taxon>
        <taxon>Marmotini</taxon>
        <taxon>Marmota</taxon>
    </lineage>
</organism>
<feature type="non-terminal residue" evidence="1">
    <location>
        <position position="1"/>
    </location>
</feature>
<sequence length="74" mass="8263">YGFRHKQKLAACLGGDVERDGYLGNKAQPAYLPLIIPERHGKGSVHRHRAERRTIPSGPRVSLTTRSLYLPAVQ</sequence>